<evidence type="ECO:0000313" key="1">
    <source>
        <dbReference type="EMBL" id="SVA23454.1"/>
    </source>
</evidence>
<gene>
    <name evidence="1" type="ORF">METZ01_LOCUS76308</name>
</gene>
<dbReference type="AlphaFoldDB" id="A0A381U622"/>
<accession>A0A381U622</accession>
<proteinExistence type="predicted"/>
<reference evidence="1" key="1">
    <citation type="submission" date="2018-05" db="EMBL/GenBank/DDBJ databases">
        <authorList>
            <person name="Lanie J.A."/>
            <person name="Ng W.-L."/>
            <person name="Kazmierczak K.M."/>
            <person name="Andrzejewski T.M."/>
            <person name="Davidsen T.M."/>
            <person name="Wayne K.J."/>
            <person name="Tettelin H."/>
            <person name="Glass J.I."/>
            <person name="Rusch D."/>
            <person name="Podicherti R."/>
            <person name="Tsui H.-C.T."/>
            <person name="Winkler M.E."/>
        </authorList>
    </citation>
    <scope>NUCLEOTIDE SEQUENCE</scope>
</reference>
<dbReference type="EMBL" id="UINC01005772">
    <property type="protein sequence ID" value="SVA23454.1"/>
    <property type="molecule type" value="Genomic_DNA"/>
</dbReference>
<protein>
    <submittedName>
        <fullName evidence="1">Uncharacterized protein</fullName>
    </submittedName>
</protein>
<name>A0A381U622_9ZZZZ</name>
<organism evidence="1">
    <name type="scientific">marine metagenome</name>
    <dbReference type="NCBI Taxonomy" id="408172"/>
    <lineage>
        <taxon>unclassified sequences</taxon>
        <taxon>metagenomes</taxon>
        <taxon>ecological metagenomes</taxon>
    </lineage>
</organism>
<sequence length="42" mass="4997">MINDLLSFMLNLVVTFNVRIILRLLVGRTFYFSNIFINFLKS</sequence>